<evidence type="ECO:0000313" key="1">
    <source>
        <dbReference type="EMBL" id="MBW6439755.1"/>
    </source>
</evidence>
<dbReference type="EMBL" id="JAHXZI010000031">
    <property type="protein sequence ID" value="MBW6439755.1"/>
    <property type="molecule type" value="Genomic_DNA"/>
</dbReference>
<dbReference type="CDD" id="cd07812">
    <property type="entry name" value="SRPBCC"/>
    <property type="match status" value="1"/>
</dbReference>
<comment type="caution">
    <text evidence="1">The sequence shown here is derived from an EMBL/GenBank/DDBJ whole genome shotgun (WGS) entry which is preliminary data.</text>
</comment>
<protein>
    <submittedName>
        <fullName evidence="1">SRPBCC family protein</fullName>
    </submittedName>
</protein>
<accession>A0ABS7BFY8</accession>
<dbReference type="InterPro" id="IPR019587">
    <property type="entry name" value="Polyketide_cyclase/dehydratase"/>
</dbReference>
<keyword evidence="2" id="KW-1185">Reference proteome</keyword>
<gene>
    <name evidence="1" type="ORF">KZ829_39110</name>
</gene>
<proteinExistence type="predicted"/>
<name>A0ABS7BFY8_9ACTN</name>
<dbReference type="Proteomes" id="UP001519863">
    <property type="component" value="Unassembled WGS sequence"/>
</dbReference>
<sequence>MAKVPRTMRAAAEQVYAILADGWTYSDWVVGTAQFRDVDASWPQPGSRLHHKVGPWPLSINDTSTVTALTPRRGIALRAGIWPLGEATVRITLELTNAGETRVTMYEDFRASSLHWFKNKINDLALYRRNVEALRRLAELAEHSRHTSRSGP</sequence>
<dbReference type="Pfam" id="PF10604">
    <property type="entry name" value="Polyketide_cyc2"/>
    <property type="match status" value="1"/>
</dbReference>
<reference evidence="1 2" key="1">
    <citation type="journal article" date="2013" name="Antonie Van Leeuwenhoek">
        <title>Actinoplanes hulinensis sp. nov., a novel actinomycete isolated from soybean root (Glycine max (L.) Merr).</title>
        <authorList>
            <person name="Shen Y."/>
            <person name="Liu C."/>
            <person name="Wang X."/>
            <person name="Zhao J."/>
            <person name="Jia F."/>
            <person name="Zhang Y."/>
            <person name="Wang L."/>
            <person name="Yang D."/>
            <person name="Xiang W."/>
        </authorList>
    </citation>
    <scope>NUCLEOTIDE SEQUENCE [LARGE SCALE GENOMIC DNA]</scope>
    <source>
        <strain evidence="1 2">NEAU-M9</strain>
    </source>
</reference>
<dbReference type="InterPro" id="IPR023393">
    <property type="entry name" value="START-like_dom_sf"/>
</dbReference>
<dbReference type="Gene3D" id="3.30.530.20">
    <property type="match status" value="1"/>
</dbReference>
<organism evidence="1 2">
    <name type="scientific">Actinoplanes hulinensis</name>
    <dbReference type="NCBI Taxonomy" id="1144547"/>
    <lineage>
        <taxon>Bacteria</taxon>
        <taxon>Bacillati</taxon>
        <taxon>Actinomycetota</taxon>
        <taxon>Actinomycetes</taxon>
        <taxon>Micromonosporales</taxon>
        <taxon>Micromonosporaceae</taxon>
        <taxon>Actinoplanes</taxon>
    </lineage>
</organism>
<evidence type="ECO:0000313" key="2">
    <source>
        <dbReference type="Proteomes" id="UP001519863"/>
    </source>
</evidence>
<dbReference type="SUPFAM" id="SSF55961">
    <property type="entry name" value="Bet v1-like"/>
    <property type="match status" value="1"/>
</dbReference>